<protein>
    <submittedName>
        <fullName evidence="1">Uncharacterized protein</fullName>
    </submittedName>
</protein>
<dbReference type="EMBL" id="CM002873">
    <property type="protein sequence ID" value="KFK33868.1"/>
    <property type="molecule type" value="Genomic_DNA"/>
</dbReference>
<reference evidence="2" key="1">
    <citation type="journal article" date="2015" name="Nat. Plants">
        <title>Genome expansion of Arabis alpina linked with retrotransposition and reduced symmetric DNA methylation.</title>
        <authorList>
            <person name="Willing E.M."/>
            <person name="Rawat V."/>
            <person name="Mandakova T."/>
            <person name="Maumus F."/>
            <person name="James G.V."/>
            <person name="Nordstroem K.J."/>
            <person name="Becker C."/>
            <person name="Warthmann N."/>
            <person name="Chica C."/>
            <person name="Szarzynska B."/>
            <person name="Zytnicki M."/>
            <person name="Albani M.C."/>
            <person name="Kiefer C."/>
            <person name="Bergonzi S."/>
            <person name="Castaings L."/>
            <person name="Mateos J.L."/>
            <person name="Berns M.C."/>
            <person name="Bujdoso N."/>
            <person name="Piofczyk T."/>
            <person name="de Lorenzo L."/>
            <person name="Barrero-Sicilia C."/>
            <person name="Mateos I."/>
            <person name="Piednoel M."/>
            <person name="Hagmann J."/>
            <person name="Chen-Min-Tao R."/>
            <person name="Iglesias-Fernandez R."/>
            <person name="Schuster S.C."/>
            <person name="Alonso-Blanco C."/>
            <person name="Roudier F."/>
            <person name="Carbonero P."/>
            <person name="Paz-Ares J."/>
            <person name="Davis S.J."/>
            <person name="Pecinka A."/>
            <person name="Quesneville H."/>
            <person name="Colot V."/>
            <person name="Lysak M.A."/>
            <person name="Weigel D."/>
            <person name="Coupland G."/>
            <person name="Schneeberger K."/>
        </authorList>
    </citation>
    <scope>NUCLEOTIDE SEQUENCE [LARGE SCALE GENOMIC DNA]</scope>
    <source>
        <strain evidence="2">cv. Pajares</strain>
    </source>
</reference>
<proteinExistence type="predicted"/>
<dbReference type="Proteomes" id="UP000029120">
    <property type="component" value="Chromosome 5"/>
</dbReference>
<name>A0A087GVG6_ARAAL</name>
<accession>A0A087GVG6</accession>
<dbReference type="Gramene" id="KFK33868">
    <property type="protein sequence ID" value="KFK33868"/>
    <property type="gene ID" value="AALP_AA5G070500"/>
</dbReference>
<dbReference type="AlphaFoldDB" id="A0A087GVG6"/>
<gene>
    <name evidence="1" type="ordered locus">AALP_Aa5g070500</name>
</gene>
<keyword evidence="2" id="KW-1185">Reference proteome</keyword>
<sequence length="47" mass="5354">EDAIKVGKFCCPYEQHKLSKNDVKEILQEYHDIIGDLEGHDNLLVVG</sequence>
<feature type="non-terminal residue" evidence="1">
    <location>
        <position position="1"/>
    </location>
</feature>
<organism evidence="1 2">
    <name type="scientific">Arabis alpina</name>
    <name type="common">Alpine rock-cress</name>
    <dbReference type="NCBI Taxonomy" id="50452"/>
    <lineage>
        <taxon>Eukaryota</taxon>
        <taxon>Viridiplantae</taxon>
        <taxon>Streptophyta</taxon>
        <taxon>Embryophyta</taxon>
        <taxon>Tracheophyta</taxon>
        <taxon>Spermatophyta</taxon>
        <taxon>Magnoliopsida</taxon>
        <taxon>eudicotyledons</taxon>
        <taxon>Gunneridae</taxon>
        <taxon>Pentapetalae</taxon>
        <taxon>rosids</taxon>
        <taxon>malvids</taxon>
        <taxon>Brassicales</taxon>
        <taxon>Brassicaceae</taxon>
        <taxon>Arabideae</taxon>
        <taxon>Arabis</taxon>
    </lineage>
</organism>
<evidence type="ECO:0000313" key="1">
    <source>
        <dbReference type="EMBL" id="KFK33868.1"/>
    </source>
</evidence>
<evidence type="ECO:0000313" key="2">
    <source>
        <dbReference type="Proteomes" id="UP000029120"/>
    </source>
</evidence>